<keyword evidence="2 3" id="KW-0663">Pyridoxal phosphate</keyword>
<dbReference type="EMBL" id="LCBN01000001">
    <property type="protein sequence ID" value="KKS14433.1"/>
    <property type="molecule type" value="Genomic_DNA"/>
</dbReference>
<dbReference type="Proteomes" id="UP000034753">
    <property type="component" value="Unassembled WGS sequence"/>
</dbReference>
<feature type="active site" description="Proton acceptor" evidence="1">
    <location>
        <position position="181"/>
    </location>
</feature>
<dbReference type="GO" id="GO:0008483">
    <property type="term" value="F:transaminase activity"/>
    <property type="evidence" value="ECO:0007669"/>
    <property type="project" value="UniProtKB-KW"/>
</dbReference>
<sequence length="377" mass="42029">MKYPIAKPYIGKEEKAVVAKVLRSGVLSIGPEVVAFEKAFALKLGTKFACAVSSGTAGLHLTMLAAGLKKGDEVLTSPFSFIASANAILYVGATPVFVDINPVSFNIDPDKIEEKITTKTKAILVVHIFGQSADMKPILKLANKYKLKVIEDACESLNASYHGKKVGTFGESAVFAFYPNKQMTTGEGGMIVTNDRSVDALCRSLRNQGRSGNMQWLDHERLGYNYRLDEMSAALGRVQLQKLDWLIAEKRRIAALYKKHLAPYQKFLLLPRIISGNIHSWFVYVINIKNPLIKRDAVIEDLEKLGISTKAYLPSIHLFSFYKKLFKYKRGDFPVSEAVSDCSLALPFYIGLKEKDIKIISNIVVATLEKHEKYLQK</sequence>
<dbReference type="Gene3D" id="3.40.640.10">
    <property type="entry name" value="Type I PLP-dependent aspartate aminotransferase-like (Major domain)"/>
    <property type="match status" value="1"/>
</dbReference>
<dbReference type="InterPro" id="IPR015422">
    <property type="entry name" value="PyrdxlP-dep_Trfase_small"/>
</dbReference>
<dbReference type="InterPro" id="IPR000653">
    <property type="entry name" value="DegT/StrS_aminotransferase"/>
</dbReference>
<dbReference type="Pfam" id="PF01041">
    <property type="entry name" value="DegT_DnrJ_EryC1"/>
    <property type="match status" value="1"/>
</dbReference>
<dbReference type="GO" id="GO:0000271">
    <property type="term" value="P:polysaccharide biosynthetic process"/>
    <property type="evidence" value="ECO:0007669"/>
    <property type="project" value="TreeGrafter"/>
</dbReference>
<evidence type="ECO:0000256" key="1">
    <source>
        <dbReference type="PIRSR" id="PIRSR000390-1"/>
    </source>
</evidence>
<dbReference type="CDD" id="cd00616">
    <property type="entry name" value="AHBA_syn"/>
    <property type="match status" value="1"/>
</dbReference>
<keyword evidence="4" id="KW-0032">Aminotransferase</keyword>
<accession>A0A0G0ZN59</accession>
<dbReference type="PANTHER" id="PTHR30244">
    <property type="entry name" value="TRANSAMINASE"/>
    <property type="match status" value="1"/>
</dbReference>
<comment type="similarity">
    <text evidence="3">Belongs to the DegT/DnrJ/EryC1 family.</text>
</comment>
<organism evidence="4 5">
    <name type="scientific">Candidatus Daviesbacteria bacterium GW2011_GWB1_41_5</name>
    <dbReference type="NCBI Taxonomy" id="1618429"/>
    <lineage>
        <taxon>Bacteria</taxon>
        <taxon>Candidatus Daviesiibacteriota</taxon>
    </lineage>
</organism>
<comment type="caution">
    <text evidence="4">The sequence shown here is derived from an EMBL/GenBank/DDBJ whole genome shotgun (WGS) entry which is preliminary data.</text>
</comment>
<dbReference type="GO" id="GO:0030170">
    <property type="term" value="F:pyridoxal phosphate binding"/>
    <property type="evidence" value="ECO:0007669"/>
    <property type="project" value="TreeGrafter"/>
</dbReference>
<proteinExistence type="inferred from homology"/>
<protein>
    <submittedName>
        <fullName evidence="4">Aminotransferase</fullName>
    </submittedName>
</protein>
<reference evidence="4 5" key="1">
    <citation type="journal article" date="2015" name="Nature">
        <title>rRNA introns, odd ribosomes, and small enigmatic genomes across a large radiation of phyla.</title>
        <authorList>
            <person name="Brown C.T."/>
            <person name="Hug L.A."/>
            <person name="Thomas B.C."/>
            <person name="Sharon I."/>
            <person name="Castelle C.J."/>
            <person name="Singh A."/>
            <person name="Wilkins M.J."/>
            <person name="Williams K.H."/>
            <person name="Banfield J.F."/>
        </authorList>
    </citation>
    <scope>NUCLEOTIDE SEQUENCE [LARGE SCALE GENOMIC DNA]</scope>
</reference>
<dbReference type="PIRSF" id="PIRSF000390">
    <property type="entry name" value="PLP_StrS"/>
    <property type="match status" value="1"/>
</dbReference>
<dbReference type="Gene3D" id="3.90.1150.10">
    <property type="entry name" value="Aspartate Aminotransferase, domain 1"/>
    <property type="match status" value="1"/>
</dbReference>
<dbReference type="InterPro" id="IPR015421">
    <property type="entry name" value="PyrdxlP-dep_Trfase_major"/>
</dbReference>
<evidence type="ECO:0000256" key="2">
    <source>
        <dbReference type="PIRSR" id="PIRSR000390-2"/>
    </source>
</evidence>
<dbReference type="InterPro" id="IPR015424">
    <property type="entry name" value="PyrdxlP-dep_Trfase"/>
</dbReference>
<dbReference type="SUPFAM" id="SSF53383">
    <property type="entry name" value="PLP-dependent transferases"/>
    <property type="match status" value="1"/>
</dbReference>
<evidence type="ECO:0000256" key="3">
    <source>
        <dbReference type="RuleBase" id="RU004508"/>
    </source>
</evidence>
<name>A0A0G0ZN59_9BACT</name>
<gene>
    <name evidence="4" type="ORF">UU67_C0001G0029</name>
</gene>
<feature type="modified residue" description="N6-(pyridoxal phosphate)lysine" evidence="2">
    <location>
        <position position="181"/>
    </location>
</feature>
<keyword evidence="4" id="KW-0808">Transferase</keyword>
<evidence type="ECO:0000313" key="5">
    <source>
        <dbReference type="Proteomes" id="UP000034753"/>
    </source>
</evidence>
<dbReference type="PATRIC" id="fig|1618429.3.peg.29"/>
<dbReference type="AlphaFoldDB" id="A0A0G0ZN59"/>
<dbReference type="PANTHER" id="PTHR30244:SF39">
    <property type="entry name" value="BLR3650 PROTEIN"/>
    <property type="match status" value="1"/>
</dbReference>
<evidence type="ECO:0000313" key="4">
    <source>
        <dbReference type="EMBL" id="KKS14433.1"/>
    </source>
</evidence>